<comment type="similarity">
    <text evidence="1">Belongs to the ESRP family.</text>
</comment>
<keyword evidence="4 6" id="KW-0694">RNA-binding</keyword>
<dbReference type="Gene3D" id="3.30.70.330">
    <property type="match status" value="3"/>
</dbReference>
<dbReference type="CDD" id="cd12254">
    <property type="entry name" value="RRM_hnRNPH_ESRPs_RBM12_like"/>
    <property type="match status" value="2"/>
</dbReference>
<reference evidence="9" key="1">
    <citation type="submission" date="2014-11" db="EMBL/GenBank/DDBJ databases">
        <authorList>
            <person name="Otto D Thomas"/>
            <person name="Naeem Raeece"/>
        </authorList>
    </citation>
    <scope>NUCLEOTIDE SEQUENCE</scope>
</reference>
<feature type="domain" description="RRM" evidence="8">
    <location>
        <begin position="471"/>
        <end position="548"/>
    </location>
</feature>
<protein>
    <recommendedName>
        <fullName evidence="8">RRM domain-containing protein</fullName>
    </recommendedName>
</protein>
<dbReference type="Pfam" id="PF00076">
    <property type="entry name" value="RRM_1"/>
    <property type="match status" value="2"/>
</dbReference>
<dbReference type="InterPro" id="IPR035979">
    <property type="entry name" value="RBD_domain_sf"/>
</dbReference>
<dbReference type="InterPro" id="IPR012337">
    <property type="entry name" value="RNaseH-like_sf"/>
</dbReference>
<dbReference type="SUPFAM" id="SSF54928">
    <property type="entry name" value="RNA-binding domain, RBD"/>
    <property type="match status" value="2"/>
</dbReference>
<dbReference type="InterPro" id="IPR036397">
    <property type="entry name" value="RNaseH_sf"/>
</dbReference>
<proteinExistence type="inferred from homology"/>
<evidence type="ECO:0000256" key="2">
    <source>
        <dbReference type="ARBA" id="ARBA00022664"/>
    </source>
</evidence>
<dbReference type="AlphaFoldDB" id="A0A0G4HBR1"/>
<dbReference type="PANTHER" id="PTHR13976">
    <property type="entry name" value="HETEROGENEOUS NUCLEAR RIBONUCLEOPROTEIN-RELATED"/>
    <property type="match status" value="1"/>
</dbReference>
<evidence type="ECO:0000256" key="7">
    <source>
        <dbReference type="SAM" id="MobiDB-lite"/>
    </source>
</evidence>
<feature type="compositionally biased region" description="Gly residues" evidence="7">
    <location>
        <begin position="568"/>
        <end position="585"/>
    </location>
</feature>
<dbReference type="GO" id="GO:0003723">
    <property type="term" value="F:RNA binding"/>
    <property type="evidence" value="ECO:0007669"/>
    <property type="project" value="UniProtKB-UniRule"/>
</dbReference>
<evidence type="ECO:0000256" key="5">
    <source>
        <dbReference type="ARBA" id="ARBA00023187"/>
    </source>
</evidence>
<keyword evidence="5" id="KW-0508">mRNA splicing</keyword>
<name>A0A0G4HBR1_9ALVE</name>
<dbReference type="InterPro" id="IPR050666">
    <property type="entry name" value="ESRP"/>
</dbReference>
<dbReference type="SMART" id="SM00360">
    <property type="entry name" value="RRM"/>
    <property type="match status" value="3"/>
</dbReference>
<sequence length="585" mass="62905">MSNTFDYLICVDWELSGTGREPPRETEIVEWSFVVFDAANRQRSDTKQMFIRPEVVAPTPAFFERTGYNQTQLTNGITLQQAVAAFDQAMFQQVVCNQKNFTLVTIGSTKIKDYLRTDAANKQVRLAAHYNHFIDLSEEFAKIHQLSSPNIQKICEVAQIPYTATTHYDGLPAAELAAQLVGQLYNAGHVFKTATTIPDSYACDSSRVPATLSPFDPAFDALVRIRGLPFQATENEVRAFFGSLQVLPGQGAVIFMTSPDGRSSGEAFVRFVDAAQADQAMEKHRQNMGTRYIECFRSSQPELTRYLRRLAGGPEAGGAAPAGGAGSFRSVVRMRGLPWSANANDVSEFFARGGFNVPNSEVAIGLGPDGRPSGDAWACLPSDEDADRARTELNKQTLGSRYVELFPSNRGEFQAAVSGRPGGPMGGWRGDRNGPGGPGMFGGGGGGGYGGGGGGGYRGGPSNISVGMPATCLRMRGLPFSASEMEIMTFFQGFQMVSVLPATAPINEKPTGEAYVEFPTIDEASRALAAKQRGAIGHRYIELFYATREEMMAAAAGRDVRMYRQQQQGGGNAMAGGPGGHGGGY</sequence>
<keyword evidence="3" id="KW-0677">Repeat</keyword>
<evidence type="ECO:0000313" key="9">
    <source>
        <dbReference type="EMBL" id="CEM41246.1"/>
    </source>
</evidence>
<dbReference type="InterPro" id="IPR012677">
    <property type="entry name" value="Nucleotide-bd_a/b_plait_sf"/>
</dbReference>
<dbReference type="GO" id="GO:0008380">
    <property type="term" value="P:RNA splicing"/>
    <property type="evidence" value="ECO:0007669"/>
    <property type="project" value="UniProtKB-KW"/>
</dbReference>
<dbReference type="Gene3D" id="3.30.420.10">
    <property type="entry name" value="Ribonuclease H-like superfamily/Ribonuclease H"/>
    <property type="match status" value="1"/>
</dbReference>
<organism evidence="9">
    <name type="scientific">Chromera velia CCMP2878</name>
    <dbReference type="NCBI Taxonomy" id="1169474"/>
    <lineage>
        <taxon>Eukaryota</taxon>
        <taxon>Sar</taxon>
        <taxon>Alveolata</taxon>
        <taxon>Colpodellida</taxon>
        <taxon>Chromeraceae</taxon>
        <taxon>Chromera</taxon>
    </lineage>
</organism>
<accession>A0A0G4HBR1</accession>
<evidence type="ECO:0000256" key="6">
    <source>
        <dbReference type="PROSITE-ProRule" id="PRU00176"/>
    </source>
</evidence>
<dbReference type="PROSITE" id="PS50102">
    <property type="entry name" value="RRM"/>
    <property type="match status" value="2"/>
</dbReference>
<dbReference type="SUPFAM" id="SSF53098">
    <property type="entry name" value="Ribonuclease H-like"/>
    <property type="match status" value="1"/>
</dbReference>
<gene>
    <name evidence="9" type="ORF">Cvel_25919</name>
</gene>
<dbReference type="InterPro" id="IPR000504">
    <property type="entry name" value="RRM_dom"/>
</dbReference>
<dbReference type="PhylomeDB" id="A0A0G4HBR1"/>
<feature type="region of interest" description="Disordered" evidence="7">
    <location>
        <begin position="564"/>
        <end position="585"/>
    </location>
</feature>
<evidence type="ECO:0000256" key="3">
    <source>
        <dbReference type="ARBA" id="ARBA00022737"/>
    </source>
</evidence>
<evidence type="ECO:0000259" key="8">
    <source>
        <dbReference type="PROSITE" id="PS50102"/>
    </source>
</evidence>
<evidence type="ECO:0000256" key="1">
    <source>
        <dbReference type="ARBA" id="ARBA00008866"/>
    </source>
</evidence>
<evidence type="ECO:0000256" key="4">
    <source>
        <dbReference type="ARBA" id="ARBA00022884"/>
    </source>
</evidence>
<feature type="domain" description="RRM" evidence="8">
    <location>
        <begin position="221"/>
        <end position="300"/>
    </location>
</feature>
<keyword evidence="2" id="KW-0507">mRNA processing</keyword>
<dbReference type="EMBL" id="CDMZ01002198">
    <property type="protein sequence ID" value="CEM41246.1"/>
    <property type="molecule type" value="Genomic_DNA"/>
</dbReference>
<dbReference type="VEuPathDB" id="CryptoDB:Cvel_25919"/>
<dbReference type="GO" id="GO:0006397">
    <property type="term" value="P:mRNA processing"/>
    <property type="evidence" value="ECO:0007669"/>
    <property type="project" value="UniProtKB-KW"/>
</dbReference>